<feature type="region of interest" description="Disordered" evidence="1">
    <location>
        <begin position="172"/>
        <end position="205"/>
    </location>
</feature>
<feature type="domain" description="TNase-like" evidence="2">
    <location>
        <begin position="50"/>
        <end position="165"/>
    </location>
</feature>
<dbReference type="RefSeq" id="WP_238222988.1">
    <property type="nucleotide sequence ID" value="NZ_BPQD01000003.1"/>
</dbReference>
<dbReference type="EMBL" id="JAUFPX010000006">
    <property type="protein sequence ID" value="MDN3590622.1"/>
    <property type="molecule type" value="Genomic_DNA"/>
</dbReference>
<dbReference type="SUPFAM" id="SSF50199">
    <property type="entry name" value="Staphylococcal nuclease"/>
    <property type="match status" value="1"/>
</dbReference>
<keyword evidence="4" id="KW-1185">Reference proteome</keyword>
<evidence type="ECO:0000259" key="2">
    <source>
        <dbReference type="PROSITE" id="PS50830"/>
    </source>
</evidence>
<comment type="caution">
    <text evidence="3">The sequence shown here is derived from an EMBL/GenBank/DDBJ whole genome shotgun (WGS) entry which is preliminary data.</text>
</comment>
<dbReference type="PROSITE" id="PS50830">
    <property type="entry name" value="TNASE_3"/>
    <property type="match status" value="1"/>
</dbReference>
<evidence type="ECO:0000256" key="1">
    <source>
        <dbReference type="SAM" id="MobiDB-lite"/>
    </source>
</evidence>
<gene>
    <name evidence="3" type="ORF">QWZ12_08350</name>
</gene>
<feature type="compositionally biased region" description="Low complexity" evidence="1">
    <location>
        <begin position="182"/>
        <end position="205"/>
    </location>
</feature>
<dbReference type="PANTHER" id="PTHR12302:SF26">
    <property type="entry name" value="BLR1266 PROTEIN"/>
    <property type="match status" value="1"/>
</dbReference>
<dbReference type="Pfam" id="PF00565">
    <property type="entry name" value="SNase"/>
    <property type="match status" value="1"/>
</dbReference>
<feature type="compositionally biased region" description="Basic and acidic residues" evidence="1">
    <location>
        <begin position="172"/>
        <end position="181"/>
    </location>
</feature>
<dbReference type="InterPro" id="IPR016071">
    <property type="entry name" value="Staphylococal_nuclease_OB-fold"/>
</dbReference>
<reference evidence="4" key="1">
    <citation type="journal article" date="2019" name="Int. J. Syst. Evol. Microbiol.">
        <title>The Global Catalogue of Microorganisms (GCM) 10K type strain sequencing project: providing services to taxonomists for standard genome sequencing and annotation.</title>
        <authorList>
            <consortium name="The Broad Institute Genomics Platform"/>
            <consortium name="The Broad Institute Genome Sequencing Center for Infectious Disease"/>
            <person name="Wu L."/>
            <person name="Ma J."/>
        </authorList>
    </citation>
    <scope>NUCLEOTIDE SEQUENCE [LARGE SCALE GENOMIC DNA]</scope>
    <source>
        <strain evidence="4">CECT 7069</strain>
    </source>
</reference>
<proteinExistence type="predicted"/>
<dbReference type="Proteomes" id="UP001224644">
    <property type="component" value="Unassembled WGS sequence"/>
</dbReference>
<organism evidence="3 4">
    <name type="scientific">Methylobacterium adhaesivum</name>
    <dbReference type="NCBI Taxonomy" id="333297"/>
    <lineage>
        <taxon>Bacteria</taxon>
        <taxon>Pseudomonadati</taxon>
        <taxon>Pseudomonadota</taxon>
        <taxon>Alphaproteobacteria</taxon>
        <taxon>Hyphomicrobiales</taxon>
        <taxon>Methylobacteriaceae</taxon>
        <taxon>Methylobacterium</taxon>
    </lineage>
</organism>
<dbReference type="Gene3D" id="2.40.50.90">
    <property type="match status" value="1"/>
</dbReference>
<dbReference type="InterPro" id="IPR035437">
    <property type="entry name" value="SNase_OB-fold_sf"/>
</dbReference>
<evidence type="ECO:0000313" key="3">
    <source>
        <dbReference type="EMBL" id="MDN3590622.1"/>
    </source>
</evidence>
<protein>
    <submittedName>
        <fullName evidence="3">Thermonuclease family protein</fullName>
    </submittedName>
</protein>
<evidence type="ECO:0000313" key="4">
    <source>
        <dbReference type="Proteomes" id="UP001224644"/>
    </source>
</evidence>
<dbReference type="SMART" id="SM00318">
    <property type="entry name" value="SNc"/>
    <property type="match status" value="1"/>
</dbReference>
<sequence>MPERQVPLPRWQHQRFEEKVFPLRAAFGAVAILLLCTAAEAETVTGRASVIDGDTLDIRGQRFRLQGVDTPESSQMCGDAAGRDYPCGRKAAFALADKIGSGNVACDVVDKDRYGRSVAICHLGAEDLNGWLVAQGWGMAYRQYSKAYVSLEDEAKAAKRGIWAGPFTPPWDWRKGKREGDAPGAAAITPAPASPTTKAPAASAAGCQIKGNINRKGDQIYHVPGSRDYDKTVIDVGSGERMFCSEDEAKAAGWRAPRG</sequence>
<dbReference type="PANTHER" id="PTHR12302">
    <property type="entry name" value="EBNA2 BINDING PROTEIN P100"/>
    <property type="match status" value="1"/>
</dbReference>
<name>A0ABT8BER2_9HYPH</name>
<accession>A0ABT8BER2</accession>